<sequence>MPSITWARRDTKTKMRAKARQLRGQNVNNDSVGRRPYLEYRCHSIQFLCHLGHRTVVRLYRHYYLEWSNDTCVVGDGLRLSEIPNREYDFPRSMLHDASRCFTMLHDAFRHEHDSRCTVATPHEQKKNRPVEIERTSLGKHRAKERRRTGRR</sequence>
<keyword evidence="2" id="KW-1185">Reference proteome</keyword>
<gene>
    <name evidence="3" type="primary">LOC117208167</name>
</gene>
<feature type="region of interest" description="Disordered" evidence="1">
    <location>
        <begin position="119"/>
        <end position="152"/>
    </location>
</feature>
<dbReference type="GeneID" id="117208167"/>
<dbReference type="RefSeq" id="XP_033304990.1">
    <property type="nucleotide sequence ID" value="XM_033449099.1"/>
</dbReference>
<protein>
    <submittedName>
        <fullName evidence="3">Uncharacterized protein LOC117208167</fullName>
    </submittedName>
</protein>
<dbReference type="Proteomes" id="UP000515164">
    <property type="component" value="Unplaced"/>
</dbReference>
<name>A0A6P8MRJ2_9HYME</name>
<dbReference type="AlphaFoldDB" id="A0A6P8MRJ2"/>
<reference evidence="3" key="1">
    <citation type="submission" date="2025-08" db="UniProtKB">
        <authorList>
            <consortium name="RefSeq"/>
        </authorList>
    </citation>
    <scope>IDENTIFICATION</scope>
    <source>
        <tissue evidence="3">Muscle</tissue>
    </source>
</reference>
<feature type="compositionally biased region" description="Basic and acidic residues" evidence="1">
    <location>
        <begin position="123"/>
        <end position="137"/>
    </location>
</feature>
<organism evidence="2 3">
    <name type="scientific">Bombus bifarius</name>
    <dbReference type="NCBI Taxonomy" id="103933"/>
    <lineage>
        <taxon>Eukaryota</taxon>
        <taxon>Metazoa</taxon>
        <taxon>Ecdysozoa</taxon>
        <taxon>Arthropoda</taxon>
        <taxon>Hexapoda</taxon>
        <taxon>Insecta</taxon>
        <taxon>Pterygota</taxon>
        <taxon>Neoptera</taxon>
        <taxon>Endopterygota</taxon>
        <taxon>Hymenoptera</taxon>
        <taxon>Apocrita</taxon>
        <taxon>Aculeata</taxon>
        <taxon>Apoidea</taxon>
        <taxon>Anthophila</taxon>
        <taxon>Apidae</taxon>
        <taxon>Bombus</taxon>
        <taxon>Pyrobombus</taxon>
    </lineage>
</organism>
<dbReference type="KEGG" id="bbif:117208167"/>
<evidence type="ECO:0000313" key="3">
    <source>
        <dbReference type="RefSeq" id="XP_033304990.1"/>
    </source>
</evidence>
<feature type="compositionally biased region" description="Basic residues" evidence="1">
    <location>
        <begin position="138"/>
        <end position="152"/>
    </location>
</feature>
<accession>A0A6P8MRJ2</accession>
<evidence type="ECO:0000256" key="1">
    <source>
        <dbReference type="SAM" id="MobiDB-lite"/>
    </source>
</evidence>
<evidence type="ECO:0000313" key="2">
    <source>
        <dbReference type="Proteomes" id="UP000515164"/>
    </source>
</evidence>
<proteinExistence type="predicted"/>